<evidence type="ECO:0000313" key="3">
    <source>
        <dbReference type="Proteomes" id="UP000177078"/>
    </source>
</evidence>
<dbReference type="AlphaFoldDB" id="A0A1G2RDJ6"/>
<reference evidence="2 3" key="1">
    <citation type="journal article" date="2016" name="Nat. Commun.">
        <title>Thousands of microbial genomes shed light on interconnected biogeochemical processes in an aquifer system.</title>
        <authorList>
            <person name="Anantharaman K."/>
            <person name="Brown C.T."/>
            <person name="Hug L.A."/>
            <person name="Sharon I."/>
            <person name="Castelle C.J."/>
            <person name="Probst A.J."/>
            <person name="Thomas B.C."/>
            <person name="Singh A."/>
            <person name="Wilkins M.J."/>
            <person name="Karaoz U."/>
            <person name="Brodie E.L."/>
            <person name="Williams K.H."/>
            <person name="Hubbard S.S."/>
            <person name="Banfield J.F."/>
        </authorList>
    </citation>
    <scope>NUCLEOTIDE SEQUENCE [LARGE SCALE GENOMIC DNA]</scope>
</reference>
<feature type="domain" description="Bacterial spore germination immunoglobulin-like" evidence="1">
    <location>
        <begin position="77"/>
        <end position="164"/>
    </location>
</feature>
<protein>
    <recommendedName>
        <fullName evidence="1">Bacterial spore germination immunoglobulin-like domain-containing protein</fullName>
    </recommendedName>
</protein>
<dbReference type="EMBL" id="MHUC01000015">
    <property type="protein sequence ID" value="OHA70925.1"/>
    <property type="molecule type" value="Genomic_DNA"/>
</dbReference>
<name>A0A1G2RDJ6_9BACT</name>
<evidence type="ECO:0000313" key="2">
    <source>
        <dbReference type="EMBL" id="OHA70925.1"/>
    </source>
</evidence>
<dbReference type="Proteomes" id="UP000177078">
    <property type="component" value="Unassembled WGS sequence"/>
</dbReference>
<dbReference type="InterPro" id="IPR018911">
    <property type="entry name" value="Gmad2_Ig-like_dom"/>
</dbReference>
<accession>A0A1G2RDJ6</accession>
<gene>
    <name evidence="2" type="ORF">A3F15_02105</name>
</gene>
<dbReference type="STRING" id="1802457.A3F15_02105"/>
<proteinExistence type="predicted"/>
<comment type="caution">
    <text evidence="2">The sequence shown here is derived from an EMBL/GenBank/DDBJ whole genome shotgun (WGS) entry which is preliminary data.</text>
</comment>
<dbReference type="Pfam" id="PF10648">
    <property type="entry name" value="Gmad2"/>
    <property type="match status" value="1"/>
</dbReference>
<organism evidence="2 3">
    <name type="scientific">Candidatus Wildermuthbacteria bacterium RIFCSPHIGHO2_12_FULL_40_12</name>
    <dbReference type="NCBI Taxonomy" id="1802457"/>
    <lineage>
        <taxon>Bacteria</taxon>
        <taxon>Candidatus Wildermuthiibacteriota</taxon>
    </lineage>
</organism>
<sequence>MLKKYYLLIIFLIVIVFFAVLAFSGRQDSLPKSVNNFEECVEAGNLILESYPEQCRAKDGKTFVREIGNELEKADLISVSYPRPNQTIGSPFTIKGEARGFWFFEASFPFRLVDENSNVLVESFIQADGEWMTENFVSFKKEGIVFEKPTTDRGWLMLEKDNPSGLEQNADELRIPVNFK</sequence>
<evidence type="ECO:0000259" key="1">
    <source>
        <dbReference type="Pfam" id="PF10648"/>
    </source>
</evidence>